<proteinExistence type="predicted"/>
<feature type="region of interest" description="Disordered" evidence="1">
    <location>
        <begin position="148"/>
        <end position="185"/>
    </location>
</feature>
<feature type="compositionally biased region" description="Basic and acidic residues" evidence="1">
    <location>
        <begin position="148"/>
        <end position="160"/>
    </location>
</feature>
<sequence length="185" mass="21364">MVFLARTYRFPNGKLIHGAILLSLEDTLALRKVEGFASHSARIFCSHCNLPKSEIPNIHKATWPSKDFSLHHEWGQKLKDAKNKFLQLYDAKYTIFQTLPYWTNAPMMIIDVMHTVLLGMLRDFSITSLEIPEAAKLIDKKRKTLNEEGTSEKISFEESSQKILKRRERDELSESSGSQLKKRNL</sequence>
<keyword evidence="3" id="KW-1185">Reference proteome</keyword>
<dbReference type="Proteomes" id="UP000765509">
    <property type="component" value="Unassembled WGS sequence"/>
</dbReference>
<reference evidence="2" key="1">
    <citation type="submission" date="2021-03" db="EMBL/GenBank/DDBJ databases">
        <title>Draft genome sequence of rust myrtle Austropuccinia psidii MF-1, a brazilian biotype.</title>
        <authorList>
            <person name="Quecine M.C."/>
            <person name="Pachon D.M.R."/>
            <person name="Bonatelli M.L."/>
            <person name="Correr F.H."/>
            <person name="Franceschini L.M."/>
            <person name="Leite T.F."/>
            <person name="Margarido G.R.A."/>
            <person name="Almeida C.A."/>
            <person name="Ferrarezi J.A."/>
            <person name="Labate C.A."/>
        </authorList>
    </citation>
    <scope>NUCLEOTIDE SEQUENCE</scope>
    <source>
        <strain evidence="2">MF-1</strain>
    </source>
</reference>
<dbReference type="OrthoDB" id="2506909at2759"/>
<evidence type="ECO:0000256" key="1">
    <source>
        <dbReference type="SAM" id="MobiDB-lite"/>
    </source>
</evidence>
<evidence type="ECO:0000313" key="2">
    <source>
        <dbReference type="EMBL" id="MBW0460542.1"/>
    </source>
</evidence>
<comment type="caution">
    <text evidence="2">The sequence shown here is derived from an EMBL/GenBank/DDBJ whole genome shotgun (WGS) entry which is preliminary data.</text>
</comment>
<dbReference type="EMBL" id="AVOT02000025">
    <property type="protein sequence ID" value="MBW0460542.1"/>
    <property type="molecule type" value="Genomic_DNA"/>
</dbReference>
<protein>
    <submittedName>
        <fullName evidence="2">Uncharacterized protein</fullName>
    </submittedName>
</protein>
<name>A0A9Q3GBV9_9BASI</name>
<evidence type="ECO:0000313" key="3">
    <source>
        <dbReference type="Proteomes" id="UP000765509"/>
    </source>
</evidence>
<accession>A0A9Q3GBV9</accession>
<organism evidence="2 3">
    <name type="scientific">Austropuccinia psidii MF-1</name>
    <dbReference type="NCBI Taxonomy" id="1389203"/>
    <lineage>
        <taxon>Eukaryota</taxon>
        <taxon>Fungi</taxon>
        <taxon>Dikarya</taxon>
        <taxon>Basidiomycota</taxon>
        <taxon>Pucciniomycotina</taxon>
        <taxon>Pucciniomycetes</taxon>
        <taxon>Pucciniales</taxon>
        <taxon>Sphaerophragmiaceae</taxon>
        <taxon>Austropuccinia</taxon>
    </lineage>
</organism>
<dbReference type="AlphaFoldDB" id="A0A9Q3GBV9"/>
<gene>
    <name evidence="2" type="ORF">O181_000257</name>
</gene>